<feature type="compositionally biased region" description="Polar residues" evidence="4">
    <location>
        <begin position="374"/>
        <end position="385"/>
    </location>
</feature>
<feature type="compositionally biased region" description="Basic residues" evidence="4">
    <location>
        <begin position="64"/>
        <end position="77"/>
    </location>
</feature>
<evidence type="ECO:0000256" key="4">
    <source>
        <dbReference type="SAM" id="MobiDB-lite"/>
    </source>
</evidence>
<reference evidence="6 7" key="1">
    <citation type="submission" date="2016-08" db="EMBL/GenBank/DDBJ databases">
        <title>Genomes of anaerobic fungi encode conserved fungal cellulosomes for biomass hydrolysis.</title>
        <authorList>
            <consortium name="DOE Joint Genome Institute"/>
            <person name="Haitjema C.H."/>
            <person name="Gilmore S.P."/>
            <person name="Henske J.K."/>
            <person name="Solomon K.V."/>
            <person name="De Groot R."/>
            <person name="Kuo A."/>
            <person name="Mondo S.J."/>
            <person name="Salamov A.A."/>
            <person name="Labutti K."/>
            <person name="Zhao Z."/>
            <person name="Chiniquy J."/>
            <person name="Barry K."/>
            <person name="Brewer H.M."/>
            <person name="Purvine S.O."/>
            <person name="Wright A.T."/>
            <person name="Boxma B."/>
            <person name="Van Alen T."/>
            <person name="Hackstein J.H."/>
            <person name="Baker S.E."/>
            <person name="Grigoriev I.V."/>
            <person name="O'Malley M.A."/>
        </authorList>
    </citation>
    <scope>NUCLEOTIDE SEQUENCE [LARGE SCALE GENOMIC DNA]</scope>
    <source>
        <strain evidence="7">finn</strain>
    </source>
</reference>
<comment type="subcellular location">
    <subcellularLocation>
        <location evidence="1">Nucleus</location>
    </subcellularLocation>
</comment>
<feature type="region of interest" description="Disordered" evidence="4">
    <location>
        <begin position="1"/>
        <end position="105"/>
    </location>
</feature>
<evidence type="ECO:0000313" key="7">
    <source>
        <dbReference type="Proteomes" id="UP000193719"/>
    </source>
</evidence>
<dbReference type="InterPro" id="IPR036322">
    <property type="entry name" value="WD40_repeat_dom_sf"/>
</dbReference>
<dbReference type="InterPro" id="IPR015943">
    <property type="entry name" value="WD40/YVTN_repeat-like_dom_sf"/>
</dbReference>
<feature type="region of interest" description="Disordered" evidence="4">
    <location>
        <begin position="400"/>
        <end position="437"/>
    </location>
</feature>
<proteinExistence type="predicted"/>
<protein>
    <submittedName>
        <fullName evidence="6">WD40 repeat-like protein</fullName>
    </submittedName>
</protein>
<dbReference type="GO" id="GO:0006383">
    <property type="term" value="P:transcription by RNA polymerase III"/>
    <property type="evidence" value="ECO:0007669"/>
    <property type="project" value="TreeGrafter"/>
</dbReference>
<evidence type="ECO:0000313" key="6">
    <source>
        <dbReference type="EMBL" id="ORX49996.1"/>
    </source>
</evidence>
<dbReference type="STRING" id="1754191.A0A1Y1V8X5"/>
<dbReference type="InterPro" id="IPR052416">
    <property type="entry name" value="GTF3C_component"/>
</dbReference>
<gene>
    <name evidence="6" type="ORF">BCR36DRAFT_327429</name>
</gene>
<keyword evidence="2" id="KW-0804">Transcription</keyword>
<dbReference type="OrthoDB" id="2153157at2759"/>
<dbReference type="GO" id="GO:0005634">
    <property type="term" value="C:nucleus"/>
    <property type="evidence" value="ECO:0007669"/>
    <property type="project" value="UniProtKB-SubCell"/>
</dbReference>
<evidence type="ECO:0000256" key="3">
    <source>
        <dbReference type="ARBA" id="ARBA00023242"/>
    </source>
</evidence>
<keyword evidence="3" id="KW-0539">Nucleus</keyword>
<name>A0A1Y1V8X5_9FUNG</name>
<feature type="compositionally biased region" description="Acidic residues" evidence="4">
    <location>
        <begin position="21"/>
        <end position="52"/>
    </location>
</feature>
<dbReference type="GO" id="GO:0000127">
    <property type="term" value="C:transcription factor TFIIIC complex"/>
    <property type="evidence" value="ECO:0007669"/>
    <property type="project" value="TreeGrafter"/>
</dbReference>
<dbReference type="SUPFAM" id="SSF50978">
    <property type="entry name" value="WD40 repeat-like"/>
    <property type="match status" value="1"/>
</dbReference>
<feature type="compositionally biased region" description="Basic residues" evidence="4">
    <location>
        <begin position="343"/>
        <end position="352"/>
    </location>
</feature>
<dbReference type="EMBL" id="MCFH01000022">
    <property type="protein sequence ID" value="ORX49996.1"/>
    <property type="molecule type" value="Genomic_DNA"/>
</dbReference>
<keyword evidence="7" id="KW-1185">Reference proteome</keyword>
<dbReference type="PANTHER" id="PTHR15052">
    <property type="entry name" value="RNA POLYMERASE III TRANSCRIPTION INITIATION FACTOR COMPLEX SUBUNIT"/>
    <property type="match status" value="1"/>
</dbReference>
<organism evidence="6 7">
    <name type="scientific">Piromyces finnis</name>
    <dbReference type="NCBI Taxonomy" id="1754191"/>
    <lineage>
        <taxon>Eukaryota</taxon>
        <taxon>Fungi</taxon>
        <taxon>Fungi incertae sedis</taxon>
        <taxon>Chytridiomycota</taxon>
        <taxon>Chytridiomycota incertae sedis</taxon>
        <taxon>Neocallimastigomycetes</taxon>
        <taxon>Neocallimastigales</taxon>
        <taxon>Neocallimastigaceae</taxon>
        <taxon>Piromyces</taxon>
    </lineage>
</organism>
<dbReference type="InterPro" id="IPR001680">
    <property type="entry name" value="WD40_rpt"/>
</dbReference>
<evidence type="ECO:0000256" key="2">
    <source>
        <dbReference type="ARBA" id="ARBA00023163"/>
    </source>
</evidence>
<evidence type="ECO:0000259" key="5">
    <source>
        <dbReference type="PROSITE" id="PS00028"/>
    </source>
</evidence>
<dbReference type="AlphaFoldDB" id="A0A1Y1V8X5"/>
<feature type="compositionally biased region" description="Basic and acidic residues" evidence="4">
    <location>
        <begin position="53"/>
        <end position="63"/>
    </location>
</feature>
<sequence length="1142" mass="131078">MKLREKKKISFKELDRTESSGSEDEYKEESGQEEEEEFDSMSEIEEEEEPEEEMKMEVEEQKSKLKKKPTQKRKSPIIKKENKNSTRPKINILLESDSEENDNVDKSEKEILELQKAHFSNNGTELLDSNEFYRNRKKQLQNYSECSEFEFNYESECSDTVMTDVNNTNSTMDASNDDFSNQPTINYEEVTRDLSEIIIKTLELGFMIPITKSIQKSYATYIQKEMKNNKKIENESYTQMILNSPTADDDTVIPNRRKSQYNNTTTTTTTTNNNTTTTTTTTTNNNNTTTNNNNDTTTTTTSNTTLPSTTNNNDNSSQYTKIANKDSDIKSETPISSVPQIPPKRKRGRPPKNKNNTTTTPTTVTPTKTSTATFSQIEKQQSKSTSKITLYFNQIPSEVSSPISISSTPTSPKPNTTSKTKRRKLKSNSVSDSQAVSIQNFFTENPNDTPMKNIKTEPDSEQMSANSSNEHNTLKIFKCSVSNNNFKCFFPSCNESFNTCEDLVKHIASCFHDISSFIERRYIEKYLFLSNSDAIRLYKQLQLTDYFFETTKKYSFMVANRKLDISFFGEFPLKLNFKRKEELPVFKRLNITKNEKTKIYSPFPNKSYQINVKKNVFEWKTMAYENVRPSVNDFERVSEKTIKEYTNYAEKISVKFVNRKSKKESEEIVNPLKATQCKNSDHYGYILNTGGSVWGLDWCPIVGKETQFVAVGGYNGTTDKHYVIGEKKSEKGCIQIWNVGKISDQNNDETQPPFLDLVLLHDYGYVCDLKWCPYGGYEQETLFETKKKNKDPSIGKNTLPRLGILAAAFGDGSTKIFIIPHPHTLKKHYKVNKDKPLYVKLTPALQFSHPDTSLWRFTWGHSKLLAVACTNGCVAVYNIQKLLSSKPKRDEVSEPYLFFSAHDACIQKIEFYDEIKATQQHYWGKVVESESDISEPSLLVSCSNDGKLCIYDIRDPWSNSTLVRLRAFFITASWVPHLDSIILGTIDNDVRMLNLKESCELEKTDQKHDEGVNKPITTKGLSVHNGSLWDMECSRFNSYIISGGVDGKLKLANSYYWFKKKMRVSQSEIYQMEWDTKLNQLTFLEGYANEEINIIKYKNNNALINFFPPEIAIQKAKWNINKESTLWIASGFSNGLVRLELL</sequence>
<dbReference type="PROSITE" id="PS00028">
    <property type="entry name" value="ZINC_FINGER_C2H2_1"/>
    <property type="match status" value="1"/>
</dbReference>
<dbReference type="InterPro" id="IPR013087">
    <property type="entry name" value="Znf_C2H2_type"/>
</dbReference>
<dbReference type="PANTHER" id="PTHR15052:SF2">
    <property type="entry name" value="GENERAL TRANSCRIPTION FACTOR 3C POLYPEPTIDE 2"/>
    <property type="match status" value="1"/>
</dbReference>
<feature type="compositionally biased region" description="Basic and acidic residues" evidence="4">
    <location>
        <begin position="8"/>
        <end position="18"/>
    </location>
</feature>
<dbReference type="SMART" id="SM00320">
    <property type="entry name" value="WD40"/>
    <property type="match status" value="4"/>
</dbReference>
<accession>A0A1Y1V8X5</accession>
<comment type="caution">
    <text evidence="6">The sequence shown here is derived from an EMBL/GenBank/DDBJ whole genome shotgun (WGS) entry which is preliminary data.</text>
</comment>
<dbReference type="Gene3D" id="2.130.10.10">
    <property type="entry name" value="YVTN repeat-like/Quinoprotein amine dehydrogenase"/>
    <property type="match status" value="2"/>
</dbReference>
<evidence type="ECO:0000256" key="1">
    <source>
        <dbReference type="ARBA" id="ARBA00004123"/>
    </source>
</evidence>
<feature type="region of interest" description="Disordered" evidence="4">
    <location>
        <begin position="245"/>
        <end position="385"/>
    </location>
</feature>
<feature type="compositionally biased region" description="Low complexity" evidence="4">
    <location>
        <begin position="262"/>
        <end position="315"/>
    </location>
</feature>
<dbReference type="Proteomes" id="UP000193719">
    <property type="component" value="Unassembled WGS sequence"/>
</dbReference>
<reference evidence="6 7" key="2">
    <citation type="submission" date="2016-08" db="EMBL/GenBank/DDBJ databases">
        <title>Pervasive Adenine N6-methylation of Active Genes in Fungi.</title>
        <authorList>
            <consortium name="DOE Joint Genome Institute"/>
            <person name="Mondo S.J."/>
            <person name="Dannebaum R.O."/>
            <person name="Kuo R.C."/>
            <person name="Labutti K."/>
            <person name="Haridas S."/>
            <person name="Kuo A."/>
            <person name="Salamov A."/>
            <person name="Ahrendt S.R."/>
            <person name="Lipzen A."/>
            <person name="Sullivan W."/>
            <person name="Andreopoulos W.B."/>
            <person name="Clum A."/>
            <person name="Lindquist E."/>
            <person name="Daum C."/>
            <person name="Ramamoorthy G.K."/>
            <person name="Gryganskyi A."/>
            <person name="Culley D."/>
            <person name="Magnuson J.K."/>
            <person name="James T.Y."/>
            <person name="O'Malley M.A."/>
            <person name="Stajich J.E."/>
            <person name="Spatafora J.W."/>
            <person name="Visel A."/>
            <person name="Grigoriev I.V."/>
        </authorList>
    </citation>
    <scope>NUCLEOTIDE SEQUENCE [LARGE SCALE GENOMIC DNA]</scope>
    <source>
        <strain evidence="7">finn</strain>
    </source>
</reference>
<feature type="domain" description="C2H2-type" evidence="5">
    <location>
        <begin position="488"/>
        <end position="512"/>
    </location>
</feature>
<feature type="compositionally biased region" description="Low complexity" evidence="4">
    <location>
        <begin position="353"/>
        <end position="373"/>
    </location>
</feature>
<feature type="compositionally biased region" description="Low complexity" evidence="4">
    <location>
        <begin position="400"/>
        <end position="418"/>
    </location>
</feature>